<sequence>YQGLQGGAVVARRGPLHMSRNQVLSPMGPDTSSSPLEPADIVPDTQVRRLSTTTDPFELFEEARSLSGVSDAHARSGRDSDASSERIDRIEGLLEGMAAKFAAQQLQMQTQLQQVTEAQRVQQAPRSSGHRLFATSSEHGSGTFGDYLKARDRGMRMGSLDESEGNPPPRGAAPAVQQQYVQFAPPQNFGLKMPKMKDLDWPGFTKFSGKEIYAGVGADFLAWGKKFVLRLVAAQLMSGGDWPDDFKILALNNKLEGPALAFFDKMLPKWVAESNTVEHVMDRMLGFYSTKVPVSKAMDLMSETKPSNKTWTEHFQYLVYVAERAGCPDQFVLQCLCDSAPEHVKRAMLTRLDSSRVDYIQPAWELVAFAAEYEISSGKTHARSGVSRSGRGGFGGRGGHGSQGGRGQGFVGRVDAGGD</sequence>
<reference evidence="2 3" key="1">
    <citation type="submission" date="2018-09" db="EMBL/GenBank/DDBJ databases">
        <title>Genomic investigation of the strawberry pathogen Phytophthora fragariae indicates pathogenicity is determined by transcriptional variation in three key races.</title>
        <authorList>
            <person name="Adams T.M."/>
            <person name="Armitage A.D."/>
            <person name="Sobczyk M.K."/>
            <person name="Bates H.J."/>
            <person name="Dunwell J.M."/>
            <person name="Nellist C.F."/>
            <person name="Harrison R.J."/>
        </authorList>
    </citation>
    <scope>NUCLEOTIDE SEQUENCE [LARGE SCALE GENOMIC DNA]</scope>
    <source>
        <strain evidence="2 3">BC-23</strain>
    </source>
</reference>
<proteinExistence type="predicted"/>
<feature type="region of interest" description="Disordered" evidence="1">
    <location>
        <begin position="65"/>
        <end position="85"/>
    </location>
</feature>
<organism evidence="2 3">
    <name type="scientific">Phytophthora fragariae</name>
    <dbReference type="NCBI Taxonomy" id="53985"/>
    <lineage>
        <taxon>Eukaryota</taxon>
        <taxon>Sar</taxon>
        <taxon>Stramenopiles</taxon>
        <taxon>Oomycota</taxon>
        <taxon>Peronosporomycetes</taxon>
        <taxon>Peronosporales</taxon>
        <taxon>Peronosporaceae</taxon>
        <taxon>Phytophthora</taxon>
    </lineage>
</organism>
<feature type="region of interest" description="Disordered" evidence="1">
    <location>
        <begin position="380"/>
        <end position="419"/>
    </location>
</feature>
<feature type="non-terminal residue" evidence="2">
    <location>
        <position position="1"/>
    </location>
</feature>
<accession>A0A6G0MB55</accession>
<feature type="non-terminal residue" evidence="2">
    <location>
        <position position="419"/>
    </location>
</feature>
<evidence type="ECO:0000313" key="2">
    <source>
        <dbReference type="EMBL" id="KAE9160762.1"/>
    </source>
</evidence>
<feature type="compositionally biased region" description="Polar residues" evidence="1">
    <location>
        <begin position="19"/>
        <end position="35"/>
    </location>
</feature>
<gene>
    <name evidence="2" type="ORF">PF004_g31064</name>
</gene>
<protein>
    <submittedName>
        <fullName evidence="2">Uncharacterized protein</fullName>
    </submittedName>
</protein>
<feature type="compositionally biased region" description="Basic and acidic residues" evidence="1">
    <location>
        <begin position="72"/>
        <end position="85"/>
    </location>
</feature>
<feature type="compositionally biased region" description="Gly residues" evidence="1">
    <location>
        <begin position="390"/>
        <end position="419"/>
    </location>
</feature>
<dbReference type="AlphaFoldDB" id="A0A6G0MB55"/>
<dbReference type="EMBL" id="QXGC01007230">
    <property type="protein sequence ID" value="KAE9160762.1"/>
    <property type="molecule type" value="Genomic_DNA"/>
</dbReference>
<feature type="region of interest" description="Disordered" evidence="1">
    <location>
        <begin position="1"/>
        <end position="42"/>
    </location>
</feature>
<dbReference type="Proteomes" id="UP000476176">
    <property type="component" value="Unassembled WGS sequence"/>
</dbReference>
<name>A0A6G0MB55_9STRA</name>
<evidence type="ECO:0000313" key="3">
    <source>
        <dbReference type="Proteomes" id="UP000476176"/>
    </source>
</evidence>
<evidence type="ECO:0000256" key="1">
    <source>
        <dbReference type="SAM" id="MobiDB-lite"/>
    </source>
</evidence>
<comment type="caution">
    <text evidence="2">The sequence shown here is derived from an EMBL/GenBank/DDBJ whole genome shotgun (WGS) entry which is preliminary data.</text>
</comment>